<keyword evidence="2" id="KW-0677">Repeat</keyword>
<keyword evidence="4 7" id="KW-0862">Zinc</keyword>
<dbReference type="GO" id="GO:0000978">
    <property type="term" value="F:RNA polymerase II cis-regulatory region sequence-specific DNA binding"/>
    <property type="evidence" value="ECO:0007669"/>
    <property type="project" value="TreeGrafter"/>
</dbReference>
<dbReference type="InterPro" id="IPR036236">
    <property type="entry name" value="Znf_C2H2_sf"/>
</dbReference>
<dbReference type="GO" id="GO:0008270">
    <property type="term" value="F:zinc ion binding"/>
    <property type="evidence" value="ECO:0007669"/>
    <property type="project" value="UniProtKB-UniRule"/>
</dbReference>
<dbReference type="Pfam" id="PF07776">
    <property type="entry name" value="zf-AD"/>
    <property type="match status" value="1"/>
</dbReference>
<reference evidence="11" key="1">
    <citation type="submission" date="2022-01" db="EMBL/GenBank/DDBJ databases">
        <authorList>
            <person name="King R."/>
        </authorList>
    </citation>
    <scope>NUCLEOTIDE SEQUENCE</scope>
</reference>
<evidence type="ECO:0008006" key="13">
    <source>
        <dbReference type="Google" id="ProtNLM"/>
    </source>
</evidence>
<evidence type="ECO:0000313" key="11">
    <source>
        <dbReference type="EMBL" id="CAG9813770.1"/>
    </source>
</evidence>
<dbReference type="SUPFAM" id="SSF57716">
    <property type="entry name" value="Glucocorticoid receptor-like (DNA-binding domain)"/>
    <property type="match status" value="1"/>
</dbReference>
<dbReference type="SUPFAM" id="SSF57667">
    <property type="entry name" value="beta-beta-alpha zinc fingers"/>
    <property type="match status" value="3"/>
</dbReference>
<dbReference type="PROSITE" id="PS51915">
    <property type="entry name" value="ZAD"/>
    <property type="match status" value="1"/>
</dbReference>
<dbReference type="Proteomes" id="UP001153737">
    <property type="component" value="Chromosome 1"/>
</dbReference>
<evidence type="ECO:0000256" key="3">
    <source>
        <dbReference type="ARBA" id="ARBA00022771"/>
    </source>
</evidence>
<evidence type="ECO:0000256" key="6">
    <source>
        <dbReference type="PROSITE-ProRule" id="PRU00042"/>
    </source>
</evidence>
<evidence type="ECO:0000259" key="9">
    <source>
        <dbReference type="PROSITE" id="PS50157"/>
    </source>
</evidence>
<name>A0A9N9SBU0_PHACE</name>
<dbReference type="FunFam" id="3.30.160.60:FF:000100">
    <property type="entry name" value="Zinc finger 45-like"/>
    <property type="match status" value="2"/>
</dbReference>
<evidence type="ECO:0000256" key="1">
    <source>
        <dbReference type="ARBA" id="ARBA00022723"/>
    </source>
</evidence>
<organism evidence="11 12">
    <name type="scientific">Phaedon cochleariae</name>
    <name type="common">Mustard beetle</name>
    <dbReference type="NCBI Taxonomy" id="80249"/>
    <lineage>
        <taxon>Eukaryota</taxon>
        <taxon>Metazoa</taxon>
        <taxon>Ecdysozoa</taxon>
        <taxon>Arthropoda</taxon>
        <taxon>Hexapoda</taxon>
        <taxon>Insecta</taxon>
        <taxon>Pterygota</taxon>
        <taxon>Neoptera</taxon>
        <taxon>Endopterygota</taxon>
        <taxon>Coleoptera</taxon>
        <taxon>Polyphaga</taxon>
        <taxon>Cucujiformia</taxon>
        <taxon>Chrysomeloidea</taxon>
        <taxon>Chrysomelidae</taxon>
        <taxon>Chrysomelinae</taxon>
        <taxon>Chrysomelini</taxon>
        <taxon>Phaedon</taxon>
    </lineage>
</organism>
<dbReference type="OrthoDB" id="6077919at2759"/>
<dbReference type="Pfam" id="PF00096">
    <property type="entry name" value="zf-C2H2"/>
    <property type="match status" value="3"/>
</dbReference>
<feature type="binding site" evidence="7">
    <location>
        <position position="88"/>
    </location>
    <ligand>
        <name>Zn(2+)</name>
        <dbReference type="ChEBI" id="CHEBI:29105"/>
    </ligand>
</feature>
<dbReference type="PROSITE" id="PS00028">
    <property type="entry name" value="ZINC_FINGER_C2H2_1"/>
    <property type="match status" value="5"/>
</dbReference>
<feature type="binding site" evidence="7">
    <location>
        <position position="91"/>
    </location>
    <ligand>
        <name>Zn(2+)</name>
        <dbReference type="ChEBI" id="CHEBI:29105"/>
    </ligand>
</feature>
<accession>A0A9N9SBU0</accession>
<protein>
    <recommendedName>
        <fullName evidence="13">Zinc finger protein</fullName>
    </recommendedName>
</protein>
<feature type="binding site" evidence="7">
    <location>
        <position position="47"/>
    </location>
    <ligand>
        <name>Zn(2+)</name>
        <dbReference type="ChEBI" id="CHEBI:29105"/>
    </ligand>
</feature>
<keyword evidence="5" id="KW-0539">Nucleus</keyword>
<dbReference type="Gene3D" id="3.40.1800.20">
    <property type="match status" value="1"/>
</dbReference>
<feature type="domain" description="C2H2-type" evidence="9">
    <location>
        <begin position="208"/>
        <end position="235"/>
    </location>
</feature>
<feature type="binding site" evidence="7">
    <location>
        <position position="50"/>
    </location>
    <ligand>
        <name>Zn(2+)</name>
        <dbReference type="ChEBI" id="CHEBI:29105"/>
    </ligand>
</feature>
<dbReference type="InterPro" id="IPR013087">
    <property type="entry name" value="Znf_C2H2_type"/>
</dbReference>
<dbReference type="PANTHER" id="PTHR24393:SF34">
    <property type="entry name" value="PR_SET DOMAIN 13"/>
    <property type="match status" value="1"/>
</dbReference>
<feature type="domain" description="ZAD" evidence="10">
    <location>
        <begin position="45"/>
        <end position="115"/>
    </location>
</feature>
<keyword evidence="8" id="KW-0175">Coiled coil</keyword>
<dbReference type="GO" id="GO:0005634">
    <property type="term" value="C:nucleus"/>
    <property type="evidence" value="ECO:0007669"/>
    <property type="project" value="InterPro"/>
</dbReference>
<dbReference type="SMART" id="SM00355">
    <property type="entry name" value="ZnF_C2H2"/>
    <property type="match status" value="5"/>
</dbReference>
<dbReference type="GO" id="GO:0001228">
    <property type="term" value="F:DNA-binding transcription activator activity, RNA polymerase II-specific"/>
    <property type="evidence" value="ECO:0007669"/>
    <property type="project" value="TreeGrafter"/>
</dbReference>
<keyword evidence="1 7" id="KW-0479">Metal-binding</keyword>
<dbReference type="EMBL" id="OU896707">
    <property type="protein sequence ID" value="CAG9813770.1"/>
    <property type="molecule type" value="Genomic_DNA"/>
</dbReference>
<dbReference type="InterPro" id="IPR012934">
    <property type="entry name" value="Znf_AD"/>
</dbReference>
<dbReference type="PROSITE" id="PS50157">
    <property type="entry name" value="ZINC_FINGER_C2H2_2"/>
    <property type="match status" value="5"/>
</dbReference>
<evidence type="ECO:0000256" key="2">
    <source>
        <dbReference type="ARBA" id="ARBA00022737"/>
    </source>
</evidence>
<feature type="domain" description="C2H2-type" evidence="9">
    <location>
        <begin position="180"/>
        <end position="207"/>
    </location>
</feature>
<evidence type="ECO:0000256" key="5">
    <source>
        <dbReference type="ARBA" id="ARBA00023242"/>
    </source>
</evidence>
<dbReference type="SMART" id="SM00868">
    <property type="entry name" value="zf-AD"/>
    <property type="match status" value="1"/>
</dbReference>
<proteinExistence type="predicted"/>
<reference evidence="11" key="2">
    <citation type="submission" date="2022-10" db="EMBL/GenBank/DDBJ databases">
        <authorList>
            <consortium name="ENA_rothamsted_submissions"/>
            <consortium name="culmorum"/>
            <person name="King R."/>
        </authorList>
    </citation>
    <scope>NUCLEOTIDE SEQUENCE</scope>
</reference>
<dbReference type="AlphaFoldDB" id="A0A9N9SBU0"/>
<feature type="domain" description="C2H2-type" evidence="9">
    <location>
        <begin position="236"/>
        <end position="264"/>
    </location>
</feature>
<feature type="coiled-coil region" evidence="8">
    <location>
        <begin position="284"/>
        <end position="311"/>
    </location>
</feature>
<evidence type="ECO:0000256" key="4">
    <source>
        <dbReference type="ARBA" id="ARBA00022833"/>
    </source>
</evidence>
<dbReference type="PANTHER" id="PTHR24393">
    <property type="entry name" value="ZINC FINGER PROTEIN"/>
    <property type="match status" value="1"/>
</dbReference>
<dbReference type="Gene3D" id="3.30.160.60">
    <property type="entry name" value="Classic Zinc Finger"/>
    <property type="match status" value="5"/>
</dbReference>
<evidence type="ECO:0000256" key="7">
    <source>
        <dbReference type="PROSITE-ProRule" id="PRU01263"/>
    </source>
</evidence>
<keyword evidence="12" id="KW-1185">Reference proteome</keyword>
<evidence type="ECO:0000256" key="8">
    <source>
        <dbReference type="SAM" id="Coils"/>
    </source>
</evidence>
<evidence type="ECO:0000259" key="10">
    <source>
        <dbReference type="PROSITE" id="PS51915"/>
    </source>
</evidence>
<evidence type="ECO:0000313" key="12">
    <source>
        <dbReference type="Proteomes" id="UP001153737"/>
    </source>
</evidence>
<sequence>MSAHTESTINRRFIKGITVVGSVKVEENSSVTEETICLSSKDFPSICRLCLRRDRLVKLKDHLHLTDVIRNITNIQVARFDGYPQQICEVCILQLENILEFIDTTRNCNESLQKIKETTDEKRHMCTLCPKSFSRIGALKRHLECHNLVQKYRCNICSRGFGRRSILTHHLTTHTPDKPFYCTVCSRGFALKEELEKHKSKHGAHKPFHCEVCPKKFGNMQELRQHTRYHTGQKPYSCQLCNKRFCQLGHLNLHVSTQHKTDGAVSEDAVMEDIETEDIFIEHIKDEEETVDETELLMANTTKQLIELENEVSPDEPGSSDRGRNVDLPVCAICSNRFEVCFSEDK</sequence>
<feature type="domain" description="C2H2-type" evidence="9">
    <location>
        <begin position="152"/>
        <end position="179"/>
    </location>
</feature>
<keyword evidence="3 6" id="KW-0863">Zinc-finger</keyword>
<feature type="domain" description="C2H2-type" evidence="9">
    <location>
        <begin position="124"/>
        <end position="151"/>
    </location>
</feature>
<gene>
    <name evidence="11" type="ORF">PHAECO_LOCUS108</name>
</gene>